<dbReference type="GO" id="GO:0008902">
    <property type="term" value="F:hydroxymethylpyrimidine kinase activity"/>
    <property type="evidence" value="ECO:0007669"/>
    <property type="project" value="UniProtKB-EC"/>
</dbReference>
<dbReference type="AlphaFoldDB" id="A0A840S0H2"/>
<name>A0A840S0H2_9BURK</name>
<evidence type="ECO:0000313" key="8">
    <source>
        <dbReference type="Proteomes" id="UP000554837"/>
    </source>
</evidence>
<dbReference type="PANTHER" id="PTHR20858:SF17">
    <property type="entry name" value="HYDROXYMETHYLPYRIMIDINE_PHOSPHOMETHYLPYRIMIDINE KINASE THI20-RELATED"/>
    <property type="match status" value="1"/>
</dbReference>
<dbReference type="GO" id="GO:0008972">
    <property type="term" value="F:phosphomethylpyrimidine kinase activity"/>
    <property type="evidence" value="ECO:0007669"/>
    <property type="project" value="InterPro"/>
</dbReference>
<dbReference type="CDD" id="cd00564">
    <property type="entry name" value="TMP_TenI"/>
    <property type="match status" value="1"/>
</dbReference>
<dbReference type="SUPFAM" id="SSF51391">
    <property type="entry name" value="Thiamin phosphate synthase"/>
    <property type="match status" value="1"/>
</dbReference>
<dbReference type="InterPro" id="IPR013785">
    <property type="entry name" value="Aldolase_TIM"/>
</dbReference>
<reference evidence="7 8" key="1">
    <citation type="submission" date="2020-08" db="EMBL/GenBank/DDBJ databases">
        <title>Genomic Encyclopedia of Type Strains, Phase IV (KMG-IV): sequencing the most valuable type-strain genomes for metagenomic binning, comparative biology and taxonomic classification.</title>
        <authorList>
            <person name="Goeker M."/>
        </authorList>
    </citation>
    <scope>NUCLEOTIDE SEQUENCE [LARGE SCALE GENOMIC DNA]</scope>
    <source>
        <strain evidence="7 8">DSM 23958</strain>
    </source>
</reference>
<accession>A0A840S0H2</accession>
<dbReference type="RefSeq" id="WP_138858033.1">
    <property type="nucleotide sequence ID" value="NZ_CP040709.1"/>
</dbReference>
<dbReference type="UniPathway" id="UPA00060">
    <property type="reaction ID" value="UER00138"/>
</dbReference>
<dbReference type="GO" id="GO:0005829">
    <property type="term" value="C:cytosol"/>
    <property type="evidence" value="ECO:0007669"/>
    <property type="project" value="TreeGrafter"/>
</dbReference>
<dbReference type="PANTHER" id="PTHR20858">
    <property type="entry name" value="PHOSPHOMETHYLPYRIMIDINE KINASE"/>
    <property type="match status" value="1"/>
</dbReference>
<keyword evidence="8" id="KW-1185">Reference proteome</keyword>
<dbReference type="Proteomes" id="UP000554837">
    <property type="component" value="Unassembled WGS sequence"/>
</dbReference>
<sequence>MNSASTRPIVWSVAGSDSGGGAGIQADQRAFDALRVHGCTAVAALTAQNSTGVQRIQAVEPAMLEAQLAALASDLPPRAIKTGMLGSAANVQVLLRQLQRLPQRPALVVDPVWRASSDGADLSGGELRQFLIDELLPQATVCTPNRREAAWLLGLPSLDSLNDDGALLAALPRLRALSDCAWVVTGGDAGGTQARDLLLSPQFEGWLSLPHIPTAHHHGSGCTFAASLGAALAQGFCVADAAVLAKMATAGALHAGSAAGSGAGPVRAEPGFALRRELLPQAWPLQCLPHDPPQTPRFNPWRERGLYAVVDNAAWVERLSAAGVRTLQLRIKREPDAALEAEVVAAVAAARRVGATLFINDHWQLALRHGADGVHLGQEDLDGAVDLQALARAGLQLGVSSHSLWELARAWALKPSYIACGPVHATTTKAMPWQPQGAHNLAYWAALLDPLPVVAIGGLTPERTVQAARCRPAGFAVASGLTAAEHPEAAVAAYQQAWRAGLGVPGLAAPELPKPSL</sequence>
<dbReference type="InterPro" id="IPR013749">
    <property type="entry name" value="PM/HMP-P_kinase-1"/>
</dbReference>
<dbReference type="SUPFAM" id="SSF53613">
    <property type="entry name" value="Ribokinase-like"/>
    <property type="match status" value="1"/>
</dbReference>
<comment type="caution">
    <text evidence="7">The sequence shown here is derived from an EMBL/GenBank/DDBJ whole genome shotgun (WGS) entry which is preliminary data.</text>
</comment>
<dbReference type="GO" id="GO:0009229">
    <property type="term" value="P:thiamine diphosphate biosynthetic process"/>
    <property type="evidence" value="ECO:0007669"/>
    <property type="project" value="UniProtKB-UniPathway"/>
</dbReference>
<evidence type="ECO:0000313" key="7">
    <source>
        <dbReference type="EMBL" id="MBB5202878.1"/>
    </source>
</evidence>
<dbReference type="NCBIfam" id="TIGR00097">
    <property type="entry name" value="HMP-P_kinase"/>
    <property type="match status" value="1"/>
</dbReference>
<evidence type="ECO:0000259" key="6">
    <source>
        <dbReference type="Pfam" id="PF08543"/>
    </source>
</evidence>
<dbReference type="CDD" id="cd01169">
    <property type="entry name" value="HMPP_kinase"/>
    <property type="match status" value="1"/>
</dbReference>
<keyword evidence="7" id="KW-0808">Transferase</keyword>
<dbReference type="OrthoDB" id="9810880at2"/>
<keyword evidence="7" id="KW-0418">Kinase</keyword>
<evidence type="ECO:0000259" key="5">
    <source>
        <dbReference type="Pfam" id="PF02581"/>
    </source>
</evidence>
<dbReference type="InterPro" id="IPR036206">
    <property type="entry name" value="ThiamineP_synth_sf"/>
</dbReference>
<dbReference type="EC" id="2.7.1.49" evidence="3"/>
<comment type="cofactor">
    <cofactor evidence="1">
        <name>Mg(2+)</name>
        <dbReference type="ChEBI" id="CHEBI:18420"/>
    </cofactor>
</comment>
<dbReference type="GO" id="GO:0009228">
    <property type="term" value="P:thiamine biosynthetic process"/>
    <property type="evidence" value="ECO:0007669"/>
    <property type="project" value="UniProtKB-KW"/>
</dbReference>
<evidence type="ECO:0000256" key="4">
    <source>
        <dbReference type="ARBA" id="ARBA00023268"/>
    </source>
</evidence>
<dbReference type="Pfam" id="PF08543">
    <property type="entry name" value="Phos_pyr_kin"/>
    <property type="match status" value="1"/>
</dbReference>
<dbReference type="Pfam" id="PF02581">
    <property type="entry name" value="TMP-TENI"/>
    <property type="match status" value="1"/>
</dbReference>
<feature type="domain" description="Pyridoxamine kinase/Phosphomethylpyrimidine kinase" evidence="6">
    <location>
        <begin position="17"/>
        <end position="266"/>
    </location>
</feature>
<comment type="pathway">
    <text evidence="2">Cofactor biosynthesis; thiamine diphosphate biosynthesis.</text>
</comment>
<dbReference type="Gene3D" id="3.20.20.70">
    <property type="entry name" value="Aldolase class I"/>
    <property type="match status" value="1"/>
</dbReference>
<evidence type="ECO:0000256" key="1">
    <source>
        <dbReference type="ARBA" id="ARBA00001946"/>
    </source>
</evidence>
<gene>
    <name evidence="7" type="ORF">HNQ51_000171</name>
</gene>
<organism evidence="7 8">
    <name type="scientific">Inhella inkyongensis</name>
    <dbReference type="NCBI Taxonomy" id="392593"/>
    <lineage>
        <taxon>Bacteria</taxon>
        <taxon>Pseudomonadati</taxon>
        <taxon>Pseudomonadota</taxon>
        <taxon>Betaproteobacteria</taxon>
        <taxon>Burkholderiales</taxon>
        <taxon>Sphaerotilaceae</taxon>
        <taxon>Inhella</taxon>
    </lineage>
</organism>
<dbReference type="EMBL" id="JACHHO010000001">
    <property type="protein sequence ID" value="MBB5202878.1"/>
    <property type="molecule type" value="Genomic_DNA"/>
</dbReference>
<proteinExistence type="predicted"/>
<dbReference type="InterPro" id="IPR029056">
    <property type="entry name" value="Ribokinase-like"/>
</dbReference>
<protein>
    <recommendedName>
        <fullName evidence="3">hydroxymethylpyrimidine kinase</fullName>
        <ecNumber evidence="3">2.7.1.49</ecNumber>
    </recommendedName>
</protein>
<dbReference type="InterPro" id="IPR004399">
    <property type="entry name" value="HMP/HMP-P_kinase_dom"/>
</dbReference>
<dbReference type="InterPro" id="IPR022998">
    <property type="entry name" value="ThiamineP_synth_TenI"/>
</dbReference>
<evidence type="ECO:0000256" key="2">
    <source>
        <dbReference type="ARBA" id="ARBA00004948"/>
    </source>
</evidence>
<evidence type="ECO:0000256" key="3">
    <source>
        <dbReference type="ARBA" id="ARBA00012135"/>
    </source>
</evidence>
<feature type="domain" description="Thiamine phosphate synthase/TenI" evidence="5">
    <location>
        <begin position="312"/>
        <end position="480"/>
    </location>
</feature>
<keyword evidence="4" id="KW-0511">Multifunctional enzyme</keyword>
<dbReference type="Gene3D" id="3.40.1190.20">
    <property type="match status" value="1"/>
</dbReference>